<organism evidence="6 7">
    <name type="scientific">Desulfonema magnum</name>
    <dbReference type="NCBI Taxonomy" id="45655"/>
    <lineage>
        <taxon>Bacteria</taxon>
        <taxon>Pseudomonadati</taxon>
        <taxon>Thermodesulfobacteriota</taxon>
        <taxon>Desulfobacteria</taxon>
        <taxon>Desulfobacterales</taxon>
        <taxon>Desulfococcaceae</taxon>
        <taxon>Desulfonema</taxon>
    </lineage>
</organism>
<dbReference type="PROSITE" id="PS01036">
    <property type="entry name" value="HSP70_3"/>
    <property type="match status" value="1"/>
</dbReference>
<dbReference type="AlphaFoldDB" id="A0A975GPW0"/>
<dbReference type="Pfam" id="PF00012">
    <property type="entry name" value="HSP70"/>
    <property type="match status" value="2"/>
</dbReference>
<dbReference type="EMBL" id="CP061800">
    <property type="protein sequence ID" value="QTA89234.1"/>
    <property type="molecule type" value="Genomic_DNA"/>
</dbReference>
<dbReference type="Gene3D" id="2.60.34.10">
    <property type="entry name" value="Substrate Binding Domain Of DNAk, Chain A, domain 1"/>
    <property type="match status" value="1"/>
</dbReference>
<dbReference type="PRINTS" id="PR00301">
    <property type="entry name" value="HEATSHOCK70"/>
</dbReference>
<dbReference type="PANTHER" id="PTHR19375">
    <property type="entry name" value="HEAT SHOCK PROTEIN 70KDA"/>
    <property type="match status" value="1"/>
</dbReference>
<keyword evidence="4" id="KW-0143">Chaperone</keyword>
<evidence type="ECO:0000313" key="7">
    <source>
        <dbReference type="Proteomes" id="UP000663722"/>
    </source>
</evidence>
<dbReference type="RefSeq" id="WP_207677965.1">
    <property type="nucleotide sequence ID" value="NZ_CP061800.1"/>
</dbReference>
<evidence type="ECO:0000256" key="4">
    <source>
        <dbReference type="ARBA" id="ARBA00023186"/>
    </source>
</evidence>
<evidence type="ECO:0000256" key="1">
    <source>
        <dbReference type="ARBA" id="ARBA00007381"/>
    </source>
</evidence>
<reference evidence="6" key="1">
    <citation type="journal article" date="2021" name="Microb. Physiol.">
        <title>Proteogenomic Insights into the Physiology of Marine, Sulfate-Reducing, Filamentous Desulfonema limicola and Desulfonema magnum.</title>
        <authorList>
            <person name="Schnaars V."/>
            <person name="Wohlbrand L."/>
            <person name="Scheve S."/>
            <person name="Hinrichs C."/>
            <person name="Reinhardt R."/>
            <person name="Rabus R."/>
        </authorList>
    </citation>
    <scope>NUCLEOTIDE SEQUENCE</scope>
    <source>
        <strain evidence="6">4be13</strain>
    </source>
</reference>
<dbReference type="KEGG" id="dmm:dnm_052840"/>
<name>A0A975GPW0_9BACT</name>
<gene>
    <name evidence="6" type="ORF">dnm_052840</name>
</gene>
<dbReference type="Proteomes" id="UP000663722">
    <property type="component" value="Chromosome"/>
</dbReference>
<sequence>MSKSIGIDLGTTNSVGAIKKVHTEVLKNTEGDFITPSCVTVKKKFFGKPEFVVGKHALEWMKQDPENTIVAVKRLMGRNYQDKEIQNIRADRRLRYQIERHSKGTENSLAVMLGGKEYTPEEISSKILDKIRTDSEKILDDTAEYAVITVPAYFNDKQKHATRTAAALAGLKVRRLLPEPTAAAVSFGADTVRGDEAQTVFVFDFGGGTFDLSVLTISGGQFLEAGKGGDMWLGGEDIDRMIADYVLQETAGENNIDDITEFIESQNEDNRNRFIGELKEKVEQAKIRLSEDDEAYIEILGVLKDSDGDSIDVDVELTRDQFDKIIAPMVEKIIALTRKMLEDIHYTPDLIDKVLLVGGSSRIPSVKAAMDQEFGADKVMIHERPMLAIAEGAAILSHRLSDTYECPQCGKEVSQTEIICENCQFNLEEYTIDQGVLDIVHSAAHDYYIHLENDEKYLFIEKNTPLPCEQTEVFRLVHSEQKLVHMKFYNIVNDEEESIGDLWLGIDTDESIKPKPREEGPLHVQITLKIDENNLIEVTAAMEERPDVKVSRTLSRGKADEKLFLFLEETINEANQKKYNEYVMLDLTYRSLSAIRDINGVVSDDTGQVNEDRFSRAELKIEKAKKMSAEGHSGRSTIYYAEAAIDDFGPAIPPKNKIAIRKSMRRLEEMDERGSYEDNLEAIESLNKVLYKKLGVVNMLMEIQKAGDFCMENNPSKAPKFYQSIENILGAYKRDDIKKAADLIEEIMPETYKVVEEYESKAGRIYKDITK</sequence>
<evidence type="ECO:0000313" key="6">
    <source>
        <dbReference type="EMBL" id="QTA89234.1"/>
    </source>
</evidence>
<dbReference type="InterPro" id="IPR018181">
    <property type="entry name" value="Heat_shock_70_CS"/>
</dbReference>
<keyword evidence="7" id="KW-1185">Reference proteome</keyword>
<dbReference type="Gene3D" id="3.90.640.10">
    <property type="entry name" value="Actin, Chain A, domain 4"/>
    <property type="match status" value="1"/>
</dbReference>
<keyword evidence="3 5" id="KW-0067">ATP-binding</keyword>
<dbReference type="InterPro" id="IPR029047">
    <property type="entry name" value="HSP70_peptide-bd_sf"/>
</dbReference>
<dbReference type="PROSITE" id="PS00329">
    <property type="entry name" value="HSP70_2"/>
    <property type="match status" value="1"/>
</dbReference>
<dbReference type="GO" id="GO:0140662">
    <property type="term" value="F:ATP-dependent protein folding chaperone"/>
    <property type="evidence" value="ECO:0007669"/>
    <property type="project" value="InterPro"/>
</dbReference>
<dbReference type="Gene3D" id="3.30.420.40">
    <property type="match status" value="2"/>
</dbReference>
<evidence type="ECO:0000256" key="5">
    <source>
        <dbReference type="RuleBase" id="RU003322"/>
    </source>
</evidence>
<dbReference type="SUPFAM" id="SSF53067">
    <property type="entry name" value="Actin-like ATPase domain"/>
    <property type="match status" value="2"/>
</dbReference>
<dbReference type="CDD" id="cd24029">
    <property type="entry name" value="ASKHA_NBD_HSP70_DnaK_HscA_HscC"/>
    <property type="match status" value="1"/>
</dbReference>
<dbReference type="InterPro" id="IPR043129">
    <property type="entry name" value="ATPase_NBD"/>
</dbReference>
<protein>
    <submittedName>
        <fullName evidence="6">Chaperone protein DnaK-like domain-containing protein</fullName>
    </submittedName>
</protein>
<dbReference type="PROSITE" id="PS00297">
    <property type="entry name" value="HSP70_1"/>
    <property type="match status" value="1"/>
</dbReference>
<comment type="similarity">
    <text evidence="1 5">Belongs to the heat shock protein 70 family.</text>
</comment>
<dbReference type="GO" id="GO:0005524">
    <property type="term" value="F:ATP binding"/>
    <property type="evidence" value="ECO:0007669"/>
    <property type="project" value="UniProtKB-KW"/>
</dbReference>
<dbReference type="SUPFAM" id="SSF100920">
    <property type="entry name" value="Heat shock protein 70kD (HSP70), peptide-binding domain"/>
    <property type="match status" value="1"/>
</dbReference>
<proteinExistence type="inferred from homology"/>
<evidence type="ECO:0000256" key="3">
    <source>
        <dbReference type="ARBA" id="ARBA00022840"/>
    </source>
</evidence>
<dbReference type="InterPro" id="IPR013126">
    <property type="entry name" value="Hsp_70_fam"/>
</dbReference>
<accession>A0A975GPW0</accession>
<dbReference type="FunFam" id="3.90.640.10:FF:000003">
    <property type="entry name" value="Molecular chaperone DnaK"/>
    <property type="match status" value="1"/>
</dbReference>
<keyword evidence="2 5" id="KW-0547">Nucleotide-binding</keyword>
<evidence type="ECO:0000256" key="2">
    <source>
        <dbReference type="ARBA" id="ARBA00022741"/>
    </source>
</evidence>